<reference evidence="14" key="1">
    <citation type="journal article" date="2002" name="Science">
        <title>Whole-genome analysis of photosynthetic prokaryotes.</title>
        <authorList>
            <person name="Raymond J."/>
            <person name="Zhaxybayeva O."/>
            <person name="Gogarten J.P."/>
            <person name="Gerdes S.Y."/>
            <person name="Blankenship R.E."/>
        </authorList>
    </citation>
    <scope>NUCLEOTIDE SEQUENCE</scope>
</reference>
<evidence type="ECO:0000259" key="13">
    <source>
        <dbReference type="PROSITE" id="PS51918"/>
    </source>
</evidence>
<keyword evidence="12" id="KW-0411">Iron-sulfur</keyword>
<gene>
    <name evidence="15" type="primary">rlmN</name>
    <name evidence="15" type="ORF">GJ688_01410</name>
</gene>
<dbReference type="NCBIfam" id="TIGR00048">
    <property type="entry name" value="rRNA_mod_RlmN"/>
    <property type="match status" value="1"/>
</dbReference>
<dbReference type="OrthoDB" id="9793973at2"/>
<reference evidence="14" key="2">
    <citation type="submission" date="2002-08" db="EMBL/GenBank/DDBJ databases">
        <authorList>
            <person name="Liolios K.G."/>
            <person name="Chu L."/>
            <person name="Ostrovskaya O."/>
            <person name="Mendybaeva N."/>
            <person name="Koukharenko V."/>
            <person name="Gerdes S."/>
            <person name="Kyrpides N."/>
            <person name="Overbeek R."/>
        </authorList>
    </citation>
    <scope>NUCLEOTIDE SEQUENCE</scope>
</reference>
<evidence type="ECO:0000256" key="7">
    <source>
        <dbReference type="ARBA" id="ARBA00022679"/>
    </source>
</evidence>
<sequence>MHPLTEKTELRGLLPEEMAQTLQEWGHPAYRGKQIFKWVQSRAVREAAEMTDLPQALRSKIEAERWLRPLALSCCRVSKDGTEKYLWQLADGELIETVLMPYRRSQTRDRVTVCLSTQAGCPLGCKFCATGQQGFRRNLTAGEIVSQVLDITHRKGQSDPDFKVTNLVFMGMGEPFLNYEQVRRAIELFTHPEGQNIGQRRITVSTSGIVPGIERFARENWEINLALSLHAADDQLRSQWMPVNRQYPIEKVLNACRRYWEQGRRRLSVEYALIEGVNDRLEDARQLGKLFTRWPIHLNVIPVNPVTESGARRPDKARMVQFLDELKRQGIDAVIREERGVDIEAACGQLRGAAHGEGET</sequence>
<dbReference type="AlphaFoldDB" id="Q8GDT9"/>
<evidence type="ECO:0000313" key="14">
    <source>
        <dbReference type="EMBL" id="AAN87489.1"/>
    </source>
</evidence>
<evidence type="ECO:0000256" key="8">
    <source>
        <dbReference type="ARBA" id="ARBA00022691"/>
    </source>
</evidence>
<name>Q8GDT9_HELMO</name>
<dbReference type="InterPro" id="IPR013785">
    <property type="entry name" value="Aldolase_TIM"/>
</dbReference>
<dbReference type="PANTHER" id="PTHR30544">
    <property type="entry name" value="23S RRNA METHYLTRANSFERASE"/>
    <property type="match status" value="1"/>
</dbReference>
<keyword evidence="3" id="KW-0004">4Fe-4S</keyword>
<keyword evidence="16" id="KW-1185">Reference proteome</keyword>
<dbReference type="GO" id="GO:0005737">
    <property type="term" value="C:cytoplasm"/>
    <property type="evidence" value="ECO:0007669"/>
    <property type="project" value="UniProtKB-SubCell"/>
</dbReference>
<comment type="subcellular location">
    <subcellularLocation>
        <location evidence="2">Cytoplasm</location>
    </subcellularLocation>
</comment>
<dbReference type="Gene3D" id="1.10.150.530">
    <property type="match status" value="1"/>
</dbReference>
<protein>
    <submittedName>
        <fullName evidence="15">23S rRNA (Adenine(2503)-C(2))-methyltransferase RlmN</fullName>
        <ecNumber evidence="15">2.1.1.192</ecNumber>
    </submittedName>
    <submittedName>
        <fullName evidence="14">Florfenicol resistance protein</fullName>
    </submittedName>
</protein>
<organism evidence="14">
    <name type="scientific">Heliobacterium mobile</name>
    <name type="common">Heliobacillus mobilis</name>
    <dbReference type="NCBI Taxonomy" id="28064"/>
    <lineage>
        <taxon>Bacteria</taxon>
        <taxon>Bacillati</taxon>
        <taxon>Bacillota</taxon>
        <taxon>Clostridia</taxon>
        <taxon>Eubacteriales</taxon>
        <taxon>Heliobacteriaceae</taxon>
        <taxon>Heliobacterium</taxon>
    </lineage>
</organism>
<dbReference type="Gene3D" id="3.20.20.70">
    <property type="entry name" value="Aldolase class I"/>
    <property type="match status" value="1"/>
</dbReference>
<dbReference type="GO" id="GO:0070475">
    <property type="term" value="P:rRNA base methylation"/>
    <property type="evidence" value="ECO:0007669"/>
    <property type="project" value="InterPro"/>
</dbReference>
<keyword evidence="9" id="KW-0819">tRNA processing</keyword>
<dbReference type="SFLD" id="SFLDS00029">
    <property type="entry name" value="Radical_SAM"/>
    <property type="match status" value="1"/>
</dbReference>
<dbReference type="GO" id="GO:0008173">
    <property type="term" value="F:RNA methyltransferase activity"/>
    <property type="evidence" value="ECO:0007669"/>
    <property type="project" value="InterPro"/>
</dbReference>
<dbReference type="PROSITE" id="PS51918">
    <property type="entry name" value="RADICAL_SAM"/>
    <property type="match status" value="1"/>
</dbReference>
<evidence type="ECO:0000256" key="10">
    <source>
        <dbReference type="ARBA" id="ARBA00022723"/>
    </source>
</evidence>
<dbReference type="SFLD" id="SFLDG01062">
    <property type="entry name" value="methyltransferase_(Class_A)"/>
    <property type="match status" value="1"/>
</dbReference>
<dbReference type="FunFam" id="3.20.20.70:FF:000014">
    <property type="entry name" value="Probable dual-specificity RNA methyltransferase RlmN"/>
    <property type="match status" value="1"/>
</dbReference>
<evidence type="ECO:0000313" key="16">
    <source>
        <dbReference type="Proteomes" id="UP000430670"/>
    </source>
</evidence>
<dbReference type="SUPFAM" id="SSF102114">
    <property type="entry name" value="Radical SAM enzymes"/>
    <property type="match status" value="1"/>
</dbReference>
<keyword evidence="7 15" id="KW-0808">Transferase</keyword>
<dbReference type="Pfam" id="PF21016">
    <property type="entry name" value="RlmN_N"/>
    <property type="match status" value="1"/>
</dbReference>
<dbReference type="InterPro" id="IPR007197">
    <property type="entry name" value="rSAM"/>
</dbReference>
<evidence type="ECO:0000256" key="1">
    <source>
        <dbReference type="ARBA" id="ARBA00001966"/>
    </source>
</evidence>
<dbReference type="Proteomes" id="UP000430670">
    <property type="component" value="Unassembled WGS sequence"/>
</dbReference>
<evidence type="ECO:0000256" key="12">
    <source>
        <dbReference type="ARBA" id="ARBA00023014"/>
    </source>
</evidence>
<evidence type="ECO:0000313" key="15">
    <source>
        <dbReference type="EMBL" id="MTV47637.1"/>
    </source>
</evidence>
<comment type="cofactor">
    <cofactor evidence="1">
        <name>[4Fe-4S] cluster</name>
        <dbReference type="ChEBI" id="CHEBI:49883"/>
    </cofactor>
</comment>
<dbReference type="InterPro" id="IPR027492">
    <property type="entry name" value="RNA_MTrfase_RlmN"/>
</dbReference>
<dbReference type="InterPro" id="IPR058240">
    <property type="entry name" value="rSAM_sf"/>
</dbReference>
<dbReference type="EC" id="2.1.1.192" evidence="15"/>
<keyword evidence="8" id="KW-0949">S-adenosyl-L-methionine</keyword>
<dbReference type="GO" id="GO:0030488">
    <property type="term" value="P:tRNA methylation"/>
    <property type="evidence" value="ECO:0007669"/>
    <property type="project" value="InterPro"/>
</dbReference>
<evidence type="ECO:0000256" key="3">
    <source>
        <dbReference type="ARBA" id="ARBA00022485"/>
    </source>
</evidence>
<dbReference type="InterPro" id="IPR048641">
    <property type="entry name" value="RlmN_N"/>
</dbReference>
<evidence type="ECO:0000256" key="9">
    <source>
        <dbReference type="ARBA" id="ARBA00022694"/>
    </source>
</evidence>
<evidence type="ECO:0000256" key="5">
    <source>
        <dbReference type="ARBA" id="ARBA00022552"/>
    </source>
</evidence>
<dbReference type="EMBL" id="AY142885">
    <property type="protein sequence ID" value="AAN87489.1"/>
    <property type="molecule type" value="Genomic_DNA"/>
</dbReference>
<keyword evidence="4" id="KW-0963">Cytoplasm</keyword>
<dbReference type="CDD" id="cd01335">
    <property type="entry name" value="Radical_SAM"/>
    <property type="match status" value="1"/>
</dbReference>
<feature type="domain" description="Radical SAM core" evidence="13">
    <location>
        <begin position="107"/>
        <end position="342"/>
    </location>
</feature>
<keyword evidence="6 15" id="KW-0489">Methyltransferase</keyword>
<dbReference type="Pfam" id="PF04055">
    <property type="entry name" value="Radical_SAM"/>
    <property type="match status" value="1"/>
</dbReference>
<dbReference type="HAMAP" id="MF_01849">
    <property type="entry name" value="RNA_methyltr_RlmN"/>
    <property type="match status" value="1"/>
</dbReference>
<keyword evidence="5" id="KW-0698">rRNA processing</keyword>
<dbReference type="InterPro" id="IPR004383">
    <property type="entry name" value="rRNA_lsu_MTrfase_RlmN/Cfr"/>
</dbReference>
<dbReference type="SFLD" id="SFLDF00275">
    <property type="entry name" value="adenosine_C2_methyltransferase"/>
    <property type="match status" value="1"/>
</dbReference>
<feature type="non-terminal residue" evidence="14">
    <location>
        <position position="360"/>
    </location>
</feature>
<evidence type="ECO:0000256" key="2">
    <source>
        <dbReference type="ARBA" id="ARBA00004496"/>
    </source>
</evidence>
<evidence type="ECO:0000256" key="11">
    <source>
        <dbReference type="ARBA" id="ARBA00023004"/>
    </source>
</evidence>
<dbReference type="PANTHER" id="PTHR30544:SF5">
    <property type="entry name" value="RADICAL SAM CORE DOMAIN-CONTAINING PROTEIN"/>
    <property type="match status" value="1"/>
</dbReference>
<evidence type="ECO:0000256" key="6">
    <source>
        <dbReference type="ARBA" id="ARBA00022603"/>
    </source>
</evidence>
<dbReference type="InterPro" id="IPR040072">
    <property type="entry name" value="Methyltransferase_A"/>
</dbReference>
<dbReference type="EMBL" id="WNKU01000001">
    <property type="protein sequence ID" value="MTV47637.1"/>
    <property type="molecule type" value="Genomic_DNA"/>
</dbReference>
<keyword evidence="11" id="KW-0408">Iron</keyword>
<dbReference type="PIRSF" id="PIRSF006004">
    <property type="entry name" value="CHP00048"/>
    <property type="match status" value="1"/>
</dbReference>
<dbReference type="GO" id="GO:0051539">
    <property type="term" value="F:4 iron, 4 sulfur cluster binding"/>
    <property type="evidence" value="ECO:0007669"/>
    <property type="project" value="UniProtKB-KW"/>
</dbReference>
<keyword evidence="10" id="KW-0479">Metal-binding</keyword>
<accession>Q8GDT9</accession>
<reference evidence="15 16" key="3">
    <citation type="submission" date="2019-11" db="EMBL/GenBank/DDBJ databases">
        <title>Whole-genome sequence of a the green, strictly anaerobic photosynthetic bacterium Heliobacillus mobilis DSM 6151.</title>
        <authorList>
            <person name="Kyndt J.A."/>
            <person name="Meyer T.E."/>
        </authorList>
    </citation>
    <scope>NUCLEOTIDE SEQUENCE [LARGE SCALE GENOMIC DNA]</scope>
    <source>
        <strain evidence="15 16">DSM 6151</strain>
    </source>
</reference>
<dbReference type="GO" id="GO:0046872">
    <property type="term" value="F:metal ion binding"/>
    <property type="evidence" value="ECO:0007669"/>
    <property type="project" value="UniProtKB-KW"/>
</dbReference>
<proteinExistence type="inferred from homology"/>
<evidence type="ECO:0000256" key="4">
    <source>
        <dbReference type="ARBA" id="ARBA00022490"/>
    </source>
</evidence>